<keyword evidence="15" id="KW-1185">Reference proteome</keyword>
<sequence>MTFLKHKPNIVDLIRTLEAGRRQDRTVNLRQEDLLAVCYLVRDEFMQQKMCLQVEAPCCVVGDLHGQYDDLLRIVRNTGHPPKQRYLFLGDYVDRGQNSIETITLLLCYKLKYPDHVYLLRGNHESQSLNQIYGFFDECKRRYTIKLWKSFVDCYNCMPAAATISNRIFCCHGGLSPYLTNVEQINRLSRPTDIPDEGLLCDLLWADPNRIDYGWSKNNRGVSVVFGCDVVERFLIRNDFDLVCRAHQVVEDGYEFFAKRQLVTIFSAPNYCGVFDNAGATMLIDSNLMISFGIYHGKLTNDTQTQSQGSQSQENSSKSGGKQVSSPQRRSSEYSGKNMRV</sequence>
<dbReference type="HOGENOM" id="CLU_004962_0_0_1"/>
<name>B4MS15_DROWI</name>
<feature type="region of interest" description="Disordered" evidence="12">
    <location>
        <begin position="303"/>
        <end position="341"/>
    </location>
</feature>
<dbReference type="InterPro" id="IPR029052">
    <property type="entry name" value="Metallo-depent_PP-like"/>
</dbReference>
<keyword evidence="6" id="KW-0464">Manganese</keyword>
<dbReference type="OrthoDB" id="7880081at2759"/>
<dbReference type="GO" id="GO:0097723">
    <property type="term" value="P:amoeboid sperm motility"/>
    <property type="evidence" value="ECO:0007669"/>
    <property type="project" value="UniProtKB-ARBA"/>
</dbReference>
<feature type="compositionally biased region" description="Polar residues" evidence="12">
    <location>
        <begin position="324"/>
        <end position="335"/>
    </location>
</feature>
<organism evidence="14 15">
    <name type="scientific">Drosophila willistoni</name>
    <name type="common">Fruit fly</name>
    <dbReference type="NCBI Taxonomy" id="7260"/>
    <lineage>
        <taxon>Eukaryota</taxon>
        <taxon>Metazoa</taxon>
        <taxon>Ecdysozoa</taxon>
        <taxon>Arthropoda</taxon>
        <taxon>Hexapoda</taxon>
        <taxon>Insecta</taxon>
        <taxon>Pterygota</taxon>
        <taxon>Neoptera</taxon>
        <taxon>Endopterygota</taxon>
        <taxon>Diptera</taxon>
        <taxon>Brachycera</taxon>
        <taxon>Muscomorpha</taxon>
        <taxon>Ephydroidea</taxon>
        <taxon>Drosophilidae</taxon>
        <taxon>Drosophila</taxon>
        <taxon>Sophophora</taxon>
    </lineage>
</organism>
<evidence type="ECO:0000256" key="6">
    <source>
        <dbReference type="ARBA" id="ARBA00023211"/>
    </source>
</evidence>
<dbReference type="GO" id="GO:0046872">
    <property type="term" value="F:metal ion binding"/>
    <property type="evidence" value="ECO:0007669"/>
    <property type="project" value="UniProtKB-KW"/>
</dbReference>
<dbReference type="AlphaFoldDB" id="B4MS15"/>
<evidence type="ECO:0000256" key="12">
    <source>
        <dbReference type="SAM" id="MobiDB-lite"/>
    </source>
</evidence>
<proteinExistence type="inferred from homology"/>
<dbReference type="Gene3D" id="3.60.21.10">
    <property type="match status" value="1"/>
</dbReference>
<evidence type="ECO:0000313" key="14">
    <source>
        <dbReference type="EMBL" id="EDW74904.1"/>
    </source>
</evidence>
<dbReference type="EC" id="3.1.3.16" evidence="11"/>
<evidence type="ECO:0000256" key="3">
    <source>
        <dbReference type="ARBA" id="ARBA00022723"/>
    </source>
</evidence>
<dbReference type="STRING" id="7260.B4MS15"/>
<evidence type="ECO:0000256" key="11">
    <source>
        <dbReference type="RuleBase" id="RU004273"/>
    </source>
</evidence>
<feature type="domain" description="Serine/threonine specific protein phosphatases" evidence="13">
    <location>
        <begin position="120"/>
        <end position="125"/>
    </location>
</feature>
<evidence type="ECO:0000256" key="10">
    <source>
        <dbReference type="ARBA" id="ARBA00054219"/>
    </source>
</evidence>
<dbReference type="GO" id="GO:0007060">
    <property type="term" value="P:male meiosis chromosome segregation"/>
    <property type="evidence" value="ECO:0007669"/>
    <property type="project" value="UniProtKB-ARBA"/>
</dbReference>
<accession>B4MS15</accession>
<dbReference type="PROSITE" id="PS00125">
    <property type="entry name" value="SER_THR_PHOSPHATASE"/>
    <property type="match status" value="1"/>
</dbReference>
<comment type="catalytic activity">
    <reaction evidence="8">
        <text>O-phospho-L-seryl-[protein] + H2O = L-seryl-[protein] + phosphate</text>
        <dbReference type="Rhea" id="RHEA:20629"/>
        <dbReference type="Rhea" id="RHEA-COMP:9863"/>
        <dbReference type="Rhea" id="RHEA-COMP:11604"/>
        <dbReference type="ChEBI" id="CHEBI:15377"/>
        <dbReference type="ChEBI" id="CHEBI:29999"/>
        <dbReference type="ChEBI" id="CHEBI:43474"/>
        <dbReference type="ChEBI" id="CHEBI:83421"/>
        <dbReference type="EC" id="3.1.3.16"/>
    </reaction>
</comment>
<evidence type="ECO:0000256" key="9">
    <source>
        <dbReference type="ARBA" id="ARBA00048336"/>
    </source>
</evidence>
<dbReference type="eggNOG" id="KOG0374">
    <property type="taxonomic scope" value="Eukaryota"/>
</dbReference>
<gene>
    <name evidence="14" type="primary">Dwil\GK15651</name>
    <name evidence="14" type="ORF">Dwil_GK15651</name>
</gene>
<dbReference type="GO" id="GO:0004722">
    <property type="term" value="F:protein serine/threonine phosphatase activity"/>
    <property type="evidence" value="ECO:0007669"/>
    <property type="project" value="UniProtKB-EC"/>
</dbReference>
<evidence type="ECO:0000256" key="5">
    <source>
        <dbReference type="ARBA" id="ARBA00022912"/>
    </source>
</evidence>
<evidence type="ECO:0000256" key="4">
    <source>
        <dbReference type="ARBA" id="ARBA00022801"/>
    </source>
</evidence>
<dbReference type="InterPro" id="IPR004843">
    <property type="entry name" value="Calcineurin-like_PHP"/>
</dbReference>
<keyword evidence="3" id="KW-0479">Metal-binding</keyword>
<dbReference type="PRINTS" id="PR00114">
    <property type="entry name" value="STPHPHTASE"/>
</dbReference>
<keyword evidence="5" id="KW-0904">Protein phosphatase</keyword>
<dbReference type="SUPFAM" id="SSF56300">
    <property type="entry name" value="Metallo-dependent phosphatases"/>
    <property type="match status" value="1"/>
</dbReference>
<comment type="catalytic activity">
    <reaction evidence="9 11">
        <text>O-phospho-L-threonyl-[protein] + H2O = L-threonyl-[protein] + phosphate</text>
        <dbReference type="Rhea" id="RHEA:47004"/>
        <dbReference type="Rhea" id="RHEA-COMP:11060"/>
        <dbReference type="Rhea" id="RHEA-COMP:11605"/>
        <dbReference type="ChEBI" id="CHEBI:15377"/>
        <dbReference type="ChEBI" id="CHEBI:30013"/>
        <dbReference type="ChEBI" id="CHEBI:43474"/>
        <dbReference type="ChEBI" id="CHEBI:61977"/>
        <dbReference type="EC" id="3.1.3.16"/>
    </reaction>
</comment>
<dbReference type="GO" id="GO:0005634">
    <property type="term" value="C:nucleus"/>
    <property type="evidence" value="ECO:0007669"/>
    <property type="project" value="TreeGrafter"/>
</dbReference>
<dbReference type="GO" id="GO:0031143">
    <property type="term" value="C:pseudopodium"/>
    <property type="evidence" value="ECO:0007669"/>
    <property type="project" value="UniProtKB-SubCell"/>
</dbReference>
<dbReference type="Pfam" id="PF00149">
    <property type="entry name" value="Metallophos"/>
    <property type="match status" value="1"/>
</dbReference>
<comment type="function">
    <text evidence="10">Probable phosphatase which plays a redundant role with gsp-4 in spermatogenesis by regulating sister chromatid segregation during meiosis. In addition, involved in sperm motility by controlling the dynamic disassembly of major sperm proteins (MSP) in the spermatozoan pseudopodium.</text>
</comment>
<evidence type="ECO:0000256" key="1">
    <source>
        <dbReference type="ARBA" id="ARBA00001936"/>
    </source>
</evidence>
<dbReference type="EMBL" id="CH963850">
    <property type="protein sequence ID" value="EDW74904.1"/>
    <property type="molecule type" value="Genomic_DNA"/>
</dbReference>
<dbReference type="InterPro" id="IPR050341">
    <property type="entry name" value="PP1_catalytic_subunit"/>
</dbReference>
<dbReference type="GO" id="GO:0005737">
    <property type="term" value="C:cytoplasm"/>
    <property type="evidence" value="ECO:0007669"/>
    <property type="project" value="TreeGrafter"/>
</dbReference>
<comment type="similarity">
    <text evidence="2 11">Belongs to the PPP phosphatase family.</text>
</comment>
<evidence type="ECO:0000313" key="15">
    <source>
        <dbReference type="Proteomes" id="UP000007798"/>
    </source>
</evidence>
<dbReference type="SMART" id="SM00156">
    <property type="entry name" value="PP2Ac"/>
    <property type="match status" value="1"/>
</dbReference>
<protein>
    <recommendedName>
        <fullName evidence="11">Serine/threonine-protein phosphatase</fullName>
        <ecNumber evidence="11">3.1.3.16</ecNumber>
    </recommendedName>
</protein>
<comment type="cofactor">
    <cofactor evidence="1">
        <name>Mn(2+)</name>
        <dbReference type="ChEBI" id="CHEBI:29035"/>
    </cofactor>
</comment>
<comment type="subcellular location">
    <subcellularLocation>
        <location evidence="7">Cell projection</location>
        <location evidence="7">Pseudopodium</location>
    </subcellularLocation>
</comment>
<dbReference type="PANTHER" id="PTHR11668:SF300">
    <property type="entry name" value="SERINE_THREONINE-PROTEIN PHOSPHATASE"/>
    <property type="match status" value="1"/>
</dbReference>
<dbReference type="Proteomes" id="UP000007798">
    <property type="component" value="Unassembled WGS sequence"/>
</dbReference>
<feature type="compositionally biased region" description="Low complexity" evidence="12">
    <location>
        <begin position="303"/>
        <end position="323"/>
    </location>
</feature>
<dbReference type="InterPro" id="IPR006186">
    <property type="entry name" value="Ser/Thr-sp_prot-phosphatase"/>
</dbReference>
<evidence type="ECO:0000256" key="7">
    <source>
        <dbReference type="ARBA" id="ARBA00037818"/>
    </source>
</evidence>
<evidence type="ECO:0000256" key="2">
    <source>
        <dbReference type="ARBA" id="ARBA00008294"/>
    </source>
</evidence>
<evidence type="ECO:0000256" key="8">
    <source>
        <dbReference type="ARBA" id="ARBA00047761"/>
    </source>
</evidence>
<dbReference type="GO" id="GO:0031272">
    <property type="term" value="P:regulation of pseudopodium assembly"/>
    <property type="evidence" value="ECO:0007669"/>
    <property type="project" value="UniProtKB-ARBA"/>
</dbReference>
<dbReference type="GO" id="GO:0018991">
    <property type="term" value="P:egg-laying behavior"/>
    <property type="evidence" value="ECO:0007669"/>
    <property type="project" value="UniProtKB-ARBA"/>
</dbReference>
<dbReference type="OMA" id="YCGIFEN"/>
<dbReference type="FunFam" id="3.60.21.10:FF:000026">
    <property type="entry name" value="Serine/threonine-protein phosphatase"/>
    <property type="match status" value="1"/>
</dbReference>
<dbReference type="PhylomeDB" id="B4MS15"/>
<dbReference type="SMR" id="B4MS15"/>
<dbReference type="PANTHER" id="PTHR11668">
    <property type="entry name" value="SERINE/THREONINE PROTEIN PHOSPHATASE"/>
    <property type="match status" value="1"/>
</dbReference>
<keyword evidence="4 11" id="KW-0378">Hydrolase</keyword>
<dbReference type="InParanoid" id="B4MS15"/>
<evidence type="ECO:0000259" key="13">
    <source>
        <dbReference type="PROSITE" id="PS00125"/>
    </source>
</evidence>
<reference evidence="14 15" key="1">
    <citation type="journal article" date="2007" name="Nature">
        <title>Evolution of genes and genomes on the Drosophila phylogeny.</title>
        <authorList>
            <consortium name="Drosophila 12 Genomes Consortium"/>
            <person name="Clark A.G."/>
            <person name="Eisen M.B."/>
            <person name="Smith D.R."/>
            <person name="Bergman C.M."/>
            <person name="Oliver B."/>
            <person name="Markow T.A."/>
            <person name="Kaufman T.C."/>
            <person name="Kellis M."/>
            <person name="Gelbart W."/>
            <person name="Iyer V.N."/>
            <person name="Pollard D.A."/>
            <person name="Sackton T.B."/>
            <person name="Larracuente A.M."/>
            <person name="Singh N.D."/>
            <person name="Abad J.P."/>
            <person name="Abt D.N."/>
            <person name="Adryan B."/>
            <person name="Aguade M."/>
            <person name="Akashi H."/>
            <person name="Anderson W.W."/>
            <person name="Aquadro C.F."/>
            <person name="Ardell D.H."/>
            <person name="Arguello R."/>
            <person name="Artieri C.G."/>
            <person name="Barbash D.A."/>
            <person name="Barker D."/>
            <person name="Barsanti P."/>
            <person name="Batterham P."/>
            <person name="Batzoglou S."/>
            <person name="Begun D."/>
            <person name="Bhutkar A."/>
            <person name="Blanco E."/>
            <person name="Bosak S.A."/>
            <person name="Bradley R.K."/>
            <person name="Brand A.D."/>
            <person name="Brent M.R."/>
            <person name="Brooks A.N."/>
            <person name="Brown R.H."/>
            <person name="Butlin R.K."/>
            <person name="Caggese C."/>
            <person name="Calvi B.R."/>
            <person name="Bernardo de Carvalho A."/>
            <person name="Caspi A."/>
            <person name="Castrezana S."/>
            <person name="Celniker S.E."/>
            <person name="Chang J.L."/>
            <person name="Chapple C."/>
            <person name="Chatterji S."/>
            <person name="Chinwalla A."/>
            <person name="Civetta A."/>
            <person name="Clifton S.W."/>
            <person name="Comeron J.M."/>
            <person name="Costello J.C."/>
            <person name="Coyne J.A."/>
            <person name="Daub J."/>
            <person name="David R.G."/>
            <person name="Delcher A.L."/>
            <person name="Delehaunty K."/>
            <person name="Do C.B."/>
            <person name="Ebling H."/>
            <person name="Edwards K."/>
            <person name="Eickbush T."/>
            <person name="Evans J.D."/>
            <person name="Filipski A."/>
            <person name="Findeiss S."/>
            <person name="Freyhult E."/>
            <person name="Fulton L."/>
            <person name="Fulton R."/>
            <person name="Garcia A.C."/>
            <person name="Gardiner A."/>
            <person name="Garfield D.A."/>
            <person name="Garvin B.E."/>
            <person name="Gibson G."/>
            <person name="Gilbert D."/>
            <person name="Gnerre S."/>
            <person name="Godfrey J."/>
            <person name="Good R."/>
            <person name="Gotea V."/>
            <person name="Gravely B."/>
            <person name="Greenberg A.J."/>
            <person name="Griffiths-Jones S."/>
            <person name="Gross S."/>
            <person name="Guigo R."/>
            <person name="Gustafson E.A."/>
            <person name="Haerty W."/>
            <person name="Hahn M.W."/>
            <person name="Halligan D.L."/>
            <person name="Halpern A.L."/>
            <person name="Halter G.M."/>
            <person name="Han M.V."/>
            <person name="Heger A."/>
            <person name="Hillier L."/>
            <person name="Hinrichs A.S."/>
            <person name="Holmes I."/>
            <person name="Hoskins R.A."/>
            <person name="Hubisz M.J."/>
            <person name="Hultmark D."/>
            <person name="Huntley M.A."/>
            <person name="Jaffe D.B."/>
            <person name="Jagadeeshan S."/>
            <person name="Jeck W.R."/>
            <person name="Johnson J."/>
            <person name="Jones C.D."/>
            <person name="Jordan W.C."/>
            <person name="Karpen G.H."/>
            <person name="Kataoka E."/>
            <person name="Keightley P.D."/>
            <person name="Kheradpour P."/>
            <person name="Kirkness E.F."/>
            <person name="Koerich L.B."/>
            <person name="Kristiansen K."/>
            <person name="Kudrna D."/>
            <person name="Kulathinal R.J."/>
            <person name="Kumar S."/>
            <person name="Kwok R."/>
            <person name="Lander E."/>
            <person name="Langley C.H."/>
            <person name="Lapoint R."/>
            <person name="Lazzaro B.P."/>
            <person name="Lee S.J."/>
            <person name="Levesque L."/>
            <person name="Li R."/>
            <person name="Lin C.F."/>
            <person name="Lin M.F."/>
            <person name="Lindblad-Toh K."/>
            <person name="Llopart A."/>
            <person name="Long M."/>
            <person name="Low L."/>
            <person name="Lozovsky E."/>
            <person name="Lu J."/>
            <person name="Luo M."/>
            <person name="Machado C.A."/>
            <person name="Makalowski W."/>
            <person name="Marzo M."/>
            <person name="Matsuda M."/>
            <person name="Matzkin L."/>
            <person name="McAllister B."/>
            <person name="McBride C.S."/>
            <person name="McKernan B."/>
            <person name="McKernan K."/>
            <person name="Mendez-Lago M."/>
            <person name="Minx P."/>
            <person name="Mollenhauer M.U."/>
            <person name="Montooth K."/>
            <person name="Mount S.M."/>
            <person name="Mu X."/>
            <person name="Myers E."/>
            <person name="Negre B."/>
            <person name="Newfeld S."/>
            <person name="Nielsen R."/>
            <person name="Noor M.A."/>
            <person name="O'Grady P."/>
            <person name="Pachter L."/>
            <person name="Papaceit M."/>
            <person name="Parisi M.J."/>
            <person name="Parisi M."/>
            <person name="Parts L."/>
            <person name="Pedersen J.S."/>
            <person name="Pesole G."/>
            <person name="Phillippy A.M."/>
            <person name="Ponting C.P."/>
            <person name="Pop M."/>
            <person name="Porcelli D."/>
            <person name="Powell J.R."/>
            <person name="Prohaska S."/>
            <person name="Pruitt K."/>
            <person name="Puig M."/>
            <person name="Quesneville H."/>
            <person name="Ram K.R."/>
            <person name="Rand D."/>
            <person name="Rasmussen M.D."/>
            <person name="Reed L.K."/>
            <person name="Reenan R."/>
            <person name="Reily A."/>
            <person name="Remington K.A."/>
            <person name="Rieger T.T."/>
            <person name="Ritchie M.G."/>
            <person name="Robin C."/>
            <person name="Rogers Y.H."/>
            <person name="Rohde C."/>
            <person name="Rozas J."/>
            <person name="Rubenfield M.J."/>
            <person name="Ruiz A."/>
            <person name="Russo S."/>
            <person name="Salzberg S.L."/>
            <person name="Sanchez-Gracia A."/>
            <person name="Saranga D.J."/>
            <person name="Sato H."/>
            <person name="Schaeffer S.W."/>
            <person name="Schatz M.C."/>
            <person name="Schlenke T."/>
            <person name="Schwartz R."/>
            <person name="Segarra C."/>
            <person name="Singh R.S."/>
            <person name="Sirot L."/>
            <person name="Sirota M."/>
            <person name="Sisneros N.B."/>
            <person name="Smith C.D."/>
            <person name="Smith T.F."/>
            <person name="Spieth J."/>
            <person name="Stage D.E."/>
            <person name="Stark A."/>
            <person name="Stephan W."/>
            <person name="Strausberg R.L."/>
            <person name="Strempel S."/>
            <person name="Sturgill D."/>
            <person name="Sutton G."/>
            <person name="Sutton G.G."/>
            <person name="Tao W."/>
            <person name="Teichmann S."/>
            <person name="Tobari Y.N."/>
            <person name="Tomimura Y."/>
            <person name="Tsolas J.M."/>
            <person name="Valente V.L."/>
            <person name="Venter E."/>
            <person name="Venter J.C."/>
            <person name="Vicario S."/>
            <person name="Vieira F.G."/>
            <person name="Vilella A.J."/>
            <person name="Villasante A."/>
            <person name="Walenz B."/>
            <person name="Wang J."/>
            <person name="Wasserman M."/>
            <person name="Watts T."/>
            <person name="Wilson D."/>
            <person name="Wilson R.K."/>
            <person name="Wing R.A."/>
            <person name="Wolfner M.F."/>
            <person name="Wong A."/>
            <person name="Wong G.K."/>
            <person name="Wu C.I."/>
            <person name="Wu G."/>
            <person name="Yamamoto D."/>
            <person name="Yang H.P."/>
            <person name="Yang S.P."/>
            <person name="Yorke J.A."/>
            <person name="Yoshida K."/>
            <person name="Zdobnov E."/>
            <person name="Zhang P."/>
            <person name="Zhang Y."/>
            <person name="Zimin A.V."/>
            <person name="Baldwin J."/>
            <person name="Abdouelleil A."/>
            <person name="Abdulkadir J."/>
            <person name="Abebe A."/>
            <person name="Abera B."/>
            <person name="Abreu J."/>
            <person name="Acer S.C."/>
            <person name="Aftuck L."/>
            <person name="Alexander A."/>
            <person name="An P."/>
            <person name="Anderson E."/>
            <person name="Anderson S."/>
            <person name="Arachi H."/>
            <person name="Azer M."/>
            <person name="Bachantsang P."/>
            <person name="Barry A."/>
            <person name="Bayul T."/>
            <person name="Berlin A."/>
            <person name="Bessette D."/>
            <person name="Bloom T."/>
            <person name="Blye J."/>
            <person name="Boguslavskiy L."/>
            <person name="Bonnet C."/>
            <person name="Boukhgalter B."/>
            <person name="Bourzgui I."/>
            <person name="Brown A."/>
            <person name="Cahill P."/>
            <person name="Channer S."/>
            <person name="Cheshatsang Y."/>
            <person name="Chuda L."/>
            <person name="Citroen M."/>
            <person name="Collymore A."/>
            <person name="Cooke P."/>
            <person name="Costello M."/>
            <person name="D'Aco K."/>
            <person name="Daza R."/>
            <person name="De Haan G."/>
            <person name="DeGray S."/>
            <person name="DeMaso C."/>
            <person name="Dhargay N."/>
            <person name="Dooley K."/>
            <person name="Dooley E."/>
            <person name="Doricent M."/>
            <person name="Dorje P."/>
            <person name="Dorjee K."/>
            <person name="Dupes A."/>
            <person name="Elong R."/>
            <person name="Falk J."/>
            <person name="Farina A."/>
            <person name="Faro S."/>
            <person name="Ferguson D."/>
            <person name="Fisher S."/>
            <person name="Foley C.D."/>
            <person name="Franke A."/>
            <person name="Friedrich D."/>
            <person name="Gadbois L."/>
            <person name="Gearin G."/>
            <person name="Gearin C.R."/>
            <person name="Giannoukos G."/>
            <person name="Goode T."/>
            <person name="Graham J."/>
            <person name="Grandbois E."/>
            <person name="Grewal S."/>
            <person name="Gyaltsen K."/>
            <person name="Hafez N."/>
            <person name="Hagos B."/>
            <person name="Hall J."/>
            <person name="Henson C."/>
            <person name="Hollinger A."/>
            <person name="Honan T."/>
            <person name="Huard M.D."/>
            <person name="Hughes L."/>
            <person name="Hurhula B."/>
            <person name="Husby M.E."/>
            <person name="Kamat A."/>
            <person name="Kanga B."/>
            <person name="Kashin S."/>
            <person name="Khazanovich D."/>
            <person name="Kisner P."/>
            <person name="Lance K."/>
            <person name="Lara M."/>
            <person name="Lee W."/>
            <person name="Lennon N."/>
            <person name="Letendre F."/>
            <person name="LeVine R."/>
            <person name="Lipovsky A."/>
            <person name="Liu X."/>
            <person name="Liu J."/>
            <person name="Liu S."/>
            <person name="Lokyitsang T."/>
            <person name="Lokyitsang Y."/>
            <person name="Lubonja R."/>
            <person name="Lui A."/>
            <person name="MacDonald P."/>
            <person name="Magnisalis V."/>
            <person name="Maru K."/>
            <person name="Matthews C."/>
            <person name="McCusker W."/>
            <person name="McDonough S."/>
            <person name="Mehta T."/>
            <person name="Meldrim J."/>
            <person name="Meneus L."/>
            <person name="Mihai O."/>
            <person name="Mihalev A."/>
            <person name="Mihova T."/>
            <person name="Mittelman R."/>
            <person name="Mlenga V."/>
            <person name="Montmayeur A."/>
            <person name="Mulrain L."/>
            <person name="Navidi A."/>
            <person name="Naylor J."/>
            <person name="Negash T."/>
            <person name="Nguyen T."/>
            <person name="Nguyen N."/>
            <person name="Nicol R."/>
            <person name="Norbu C."/>
            <person name="Norbu N."/>
            <person name="Novod N."/>
            <person name="O'Neill B."/>
            <person name="Osman S."/>
            <person name="Markiewicz E."/>
            <person name="Oyono O.L."/>
            <person name="Patti C."/>
            <person name="Phunkhang P."/>
            <person name="Pierre F."/>
            <person name="Priest M."/>
            <person name="Raghuraman S."/>
            <person name="Rege F."/>
            <person name="Reyes R."/>
            <person name="Rise C."/>
            <person name="Rogov P."/>
            <person name="Ross K."/>
            <person name="Ryan E."/>
            <person name="Settipalli S."/>
            <person name="Shea T."/>
            <person name="Sherpa N."/>
            <person name="Shi L."/>
            <person name="Shih D."/>
            <person name="Sparrow T."/>
            <person name="Spaulding J."/>
            <person name="Stalker J."/>
            <person name="Stange-Thomann N."/>
            <person name="Stavropoulos S."/>
            <person name="Stone C."/>
            <person name="Strader C."/>
            <person name="Tesfaye S."/>
            <person name="Thomson T."/>
            <person name="Thoulutsang Y."/>
            <person name="Thoulutsang D."/>
            <person name="Topham K."/>
            <person name="Topping I."/>
            <person name="Tsamla T."/>
            <person name="Vassiliev H."/>
            <person name="Vo A."/>
            <person name="Wangchuk T."/>
            <person name="Wangdi T."/>
            <person name="Weiand M."/>
            <person name="Wilkinson J."/>
            <person name="Wilson A."/>
            <person name="Yadav S."/>
            <person name="Young G."/>
            <person name="Yu Q."/>
            <person name="Zembek L."/>
            <person name="Zhong D."/>
            <person name="Zimmer A."/>
            <person name="Zwirko Z."/>
            <person name="Jaffe D.B."/>
            <person name="Alvarez P."/>
            <person name="Brockman W."/>
            <person name="Butler J."/>
            <person name="Chin C."/>
            <person name="Gnerre S."/>
            <person name="Grabherr M."/>
            <person name="Kleber M."/>
            <person name="Mauceli E."/>
            <person name="MacCallum I."/>
        </authorList>
    </citation>
    <scope>NUCLEOTIDE SEQUENCE [LARGE SCALE GENOMIC DNA]</scope>
    <source>
        <strain evidence="15">Tucson 14030-0811.24</strain>
    </source>
</reference>